<protein>
    <submittedName>
        <fullName evidence="2">Hypothetical secreted protein</fullName>
    </submittedName>
</protein>
<keyword evidence="3" id="KW-1185">Reference proteome</keyword>
<gene>
    <name evidence="2" type="ORF">PKB_3027</name>
</gene>
<dbReference type="PATRIC" id="fig|1301098.3.peg.3054"/>
<dbReference type="OrthoDB" id="6997359at2"/>
<dbReference type="RefSeq" id="WP_043252885.1">
    <property type="nucleotide sequence ID" value="NZ_HG322950.1"/>
</dbReference>
<dbReference type="AlphaFoldDB" id="A0A024HI97"/>
<organism evidence="2 3">
    <name type="scientific">Pseudomonas knackmussii (strain DSM 6978 / CCUG 54928 / LMG 23759 / B13)</name>
    <dbReference type="NCBI Taxonomy" id="1301098"/>
    <lineage>
        <taxon>Bacteria</taxon>
        <taxon>Pseudomonadati</taxon>
        <taxon>Pseudomonadota</taxon>
        <taxon>Gammaproteobacteria</taxon>
        <taxon>Pseudomonadales</taxon>
        <taxon>Pseudomonadaceae</taxon>
        <taxon>Pseudomonas</taxon>
    </lineage>
</organism>
<accession>A0A024HI97</accession>
<dbReference type="Proteomes" id="UP000025241">
    <property type="component" value="Chromosome I"/>
</dbReference>
<proteinExistence type="predicted"/>
<dbReference type="HOGENOM" id="CLU_118102_0_0_6"/>
<keyword evidence="1" id="KW-0732">Signal</keyword>
<feature type="chain" id="PRO_5001533240" evidence="1">
    <location>
        <begin position="23"/>
        <end position="136"/>
    </location>
</feature>
<dbReference type="EMBL" id="HG322950">
    <property type="protein sequence ID" value="CDF84374.1"/>
    <property type="molecule type" value="Genomic_DNA"/>
</dbReference>
<dbReference type="KEGG" id="pkc:PKB_3027"/>
<dbReference type="PROSITE" id="PS51257">
    <property type="entry name" value="PROKAR_LIPOPROTEIN"/>
    <property type="match status" value="1"/>
</dbReference>
<name>A0A024HI97_PSEKB</name>
<feature type="signal peptide" evidence="1">
    <location>
        <begin position="1"/>
        <end position="22"/>
    </location>
</feature>
<sequence>MSRKLLPSLALLSLLGSLGACAGREPAPRPDLARVDLGQEAPNQLYAVALDGRPVKDLRYFDVGPGSHRLAVELDKSGDDSPDQGLCKASLDYPGFVAGQHYRLRESTLGSRLVVRLYGADGQPLDDPQPLSCFPG</sequence>
<reference evidence="2 3" key="1">
    <citation type="submission" date="2013-03" db="EMBL/GenBank/DDBJ databases">
        <authorList>
            <person name="Linke B."/>
        </authorList>
    </citation>
    <scope>NUCLEOTIDE SEQUENCE [LARGE SCALE GENOMIC DNA]</scope>
    <source>
        <strain evidence="2 3">B13</strain>
    </source>
</reference>
<dbReference type="STRING" id="1301098.PKB_3027"/>
<evidence type="ECO:0000313" key="3">
    <source>
        <dbReference type="Proteomes" id="UP000025241"/>
    </source>
</evidence>
<evidence type="ECO:0000256" key="1">
    <source>
        <dbReference type="SAM" id="SignalP"/>
    </source>
</evidence>
<reference evidence="2 3" key="2">
    <citation type="submission" date="2014-05" db="EMBL/GenBank/DDBJ databases">
        <title>Genome sequence of the 3-chlorobenzoate degrading bacterium Pseudomonas knackmussii B13 shows multiple evidence for horizontal gene transfer.</title>
        <authorList>
            <person name="Miyazaki R."/>
            <person name="Bertelli C."/>
            <person name="Falquet L."/>
            <person name="Robinson-Rechavi M."/>
            <person name="Gharib W."/>
            <person name="Roy S."/>
            <person name="Van der Meer J.R."/>
        </authorList>
    </citation>
    <scope>NUCLEOTIDE SEQUENCE [LARGE SCALE GENOMIC DNA]</scope>
    <source>
        <strain evidence="2 3">B13</strain>
    </source>
</reference>
<evidence type="ECO:0000313" key="2">
    <source>
        <dbReference type="EMBL" id="CDF84374.1"/>
    </source>
</evidence>